<accession>A0A080ZSK8</accession>
<reference evidence="1 2" key="1">
    <citation type="submission" date="2013-11" db="EMBL/GenBank/DDBJ databases">
        <title>The Genome Sequence of Phytophthora parasitica P1976.</title>
        <authorList>
            <consortium name="The Broad Institute Genomics Platform"/>
            <person name="Russ C."/>
            <person name="Tyler B."/>
            <person name="Panabieres F."/>
            <person name="Shan W."/>
            <person name="Tripathy S."/>
            <person name="Grunwald N."/>
            <person name="Machado M."/>
            <person name="Johnson C.S."/>
            <person name="Walker B."/>
            <person name="Young S."/>
            <person name="Zeng Q."/>
            <person name="Gargeya S."/>
            <person name="Fitzgerald M."/>
            <person name="Haas B."/>
            <person name="Abouelleil A."/>
            <person name="Allen A.W."/>
            <person name="Alvarado L."/>
            <person name="Arachchi H.M."/>
            <person name="Berlin A.M."/>
            <person name="Chapman S.B."/>
            <person name="Gainer-Dewar J."/>
            <person name="Goldberg J."/>
            <person name="Griggs A."/>
            <person name="Gujja S."/>
            <person name="Hansen M."/>
            <person name="Howarth C."/>
            <person name="Imamovic A."/>
            <person name="Ireland A."/>
            <person name="Larimer J."/>
            <person name="McCowan C."/>
            <person name="Murphy C."/>
            <person name="Pearson M."/>
            <person name="Poon T.W."/>
            <person name="Priest M."/>
            <person name="Roberts A."/>
            <person name="Saif S."/>
            <person name="Shea T."/>
            <person name="Sisk P."/>
            <person name="Sykes S."/>
            <person name="Wortman J."/>
            <person name="Nusbaum C."/>
            <person name="Birren B."/>
        </authorList>
    </citation>
    <scope>NUCLEOTIDE SEQUENCE [LARGE SCALE GENOMIC DNA]</scope>
    <source>
        <strain evidence="1 2">P1976</strain>
    </source>
</reference>
<dbReference type="EMBL" id="ANJA01002527">
    <property type="protein sequence ID" value="ETO69619.1"/>
    <property type="molecule type" value="Genomic_DNA"/>
</dbReference>
<dbReference type="AlphaFoldDB" id="A0A080ZSK8"/>
<proteinExistence type="predicted"/>
<comment type="caution">
    <text evidence="1">The sequence shown here is derived from an EMBL/GenBank/DDBJ whole genome shotgun (WGS) entry which is preliminary data.</text>
</comment>
<gene>
    <name evidence="1" type="ORF">F444_13842</name>
</gene>
<organism evidence="1 2">
    <name type="scientific">Phytophthora nicotianae P1976</name>
    <dbReference type="NCBI Taxonomy" id="1317066"/>
    <lineage>
        <taxon>Eukaryota</taxon>
        <taxon>Sar</taxon>
        <taxon>Stramenopiles</taxon>
        <taxon>Oomycota</taxon>
        <taxon>Peronosporomycetes</taxon>
        <taxon>Peronosporales</taxon>
        <taxon>Peronosporaceae</taxon>
        <taxon>Phytophthora</taxon>
    </lineage>
</organism>
<evidence type="ECO:0000313" key="2">
    <source>
        <dbReference type="Proteomes" id="UP000028582"/>
    </source>
</evidence>
<protein>
    <submittedName>
        <fullName evidence="1">Uncharacterized protein</fullName>
    </submittedName>
</protein>
<evidence type="ECO:0000313" key="1">
    <source>
        <dbReference type="EMBL" id="ETO69619.1"/>
    </source>
</evidence>
<name>A0A080ZSK8_PHYNI</name>
<sequence>MLDNCAAPAVGIRAFDRDGIRLTDPVVDVTDSVKLIATAVSYYYI</sequence>
<dbReference type="Proteomes" id="UP000028582">
    <property type="component" value="Unassembled WGS sequence"/>
</dbReference>